<dbReference type="PANTHER" id="PTHR47053:SF5">
    <property type="entry name" value="BIFUNCTIONAL MURAMIDASE_DL-ENDOPEPTIDASE CWLT"/>
    <property type="match status" value="1"/>
</dbReference>
<dbReference type="Gene3D" id="3.90.1720.10">
    <property type="entry name" value="endopeptidase domain like (from Nostoc punctiforme)"/>
    <property type="match status" value="1"/>
</dbReference>
<evidence type="ECO:0000256" key="5">
    <source>
        <dbReference type="SAM" id="Coils"/>
    </source>
</evidence>
<evidence type="ECO:0000256" key="7">
    <source>
        <dbReference type="SAM" id="Phobius"/>
    </source>
</evidence>
<evidence type="ECO:0000256" key="1">
    <source>
        <dbReference type="ARBA" id="ARBA00007074"/>
    </source>
</evidence>
<keyword evidence="3" id="KW-0378">Hydrolase</keyword>
<dbReference type="PANTHER" id="PTHR47053">
    <property type="entry name" value="MUREIN DD-ENDOPEPTIDASE MEPH-RELATED"/>
    <property type="match status" value="1"/>
</dbReference>
<dbReference type="InterPro" id="IPR038765">
    <property type="entry name" value="Papain-like_cys_pep_sf"/>
</dbReference>
<dbReference type="AlphaFoldDB" id="D6GRN3"/>
<protein>
    <submittedName>
        <fullName evidence="9">NlpC/P60 family protein</fullName>
    </submittedName>
</protein>
<proteinExistence type="inferred from homology"/>
<dbReference type="GO" id="GO:0006508">
    <property type="term" value="P:proteolysis"/>
    <property type="evidence" value="ECO:0007669"/>
    <property type="project" value="UniProtKB-KW"/>
</dbReference>
<keyword evidence="7" id="KW-1133">Transmembrane helix</keyword>
<name>D6GRN3_FILAD</name>
<feature type="transmembrane region" description="Helical" evidence="7">
    <location>
        <begin position="268"/>
        <end position="287"/>
    </location>
</feature>
<accession>D6GRN3</accession>
<dbReference type="Proteomes" id="UP000007468">
    <property type="component" value="Chromosome"/>
</dbReference>
<dbReference type="GO" id="GO:0008234">
    <property type="term" value="F:cysteine-type peptidase activity"/>
    <property type="evidence" value="ECO:0007669"/>
    <property type="project" value="UniProtKB-KW"/>
</dbReference>
<keyword evidence="5" id="KW-0175">Coiled coil</keyword>
<feature type="compositionally biased region" description="Low complexity" evidence="6">
    <location>
        <begin position="401"/>
        <end position="414"/>
    </location>
</feature>
<dbReference type="EMBL" id="CP002390">
    <property type="protein sequence ID" value="EFE28324.1"/>
    <property type="molecule type" value="Genomic_DNA"/>
</dbReference>
<evidence type="ECO:0000256" key="4">
    <source>
        <dbReference type="ARBA" id="ARBA00022807"/>
    </source>
</evidence>
<feature type="region of interest" description="Disordered" evidence="6">
    <location>
        <begin position="1"/>
        <end position="37"/>
    </location>
</feature>
<dbReference type="PROSITE" id="PS51935">
    <property type="entry name" value="NLPC_P60"/>
    <property type="match status" value="1"/>
</dbReference>
<feature type="region of interest" description="Disordered" evidence="6">
    <location>
        <begin position="395"/>
        <end position="415"/>
    </location>
</feature>
<dbReference type="KEGG" id="faa:HMPREF0389_00239"/>
<dbReference type="Pfam" id="PF00877">
    <property type="entry name" value="NLPC_P60"/>
    <property type="match status" value="1"/>
</dbReference>
<comment type="similarity">
    <text evidence="1">Belongs to the peptidase C40 family.</text>
</comment>
<dbReference type="STRING" id="546269.HMPREF0389_00239"/>
<dbReference type="RefSeq" id="WP_014262066.1">
    <property type="nucleotide sequence ID" value="NC_016630.1"/>
</dbReference>
<evidence type="ECO:0000313" key="9">
    <source>
        <dbReference type="EMBL" id="EFE28324.1"/>
    </source>
</evidence>
<dbReference type="InterPro" id="IPR051202">
    <property type="entry name" value="Peptidase_C40"/>
</dbReference>
<gene>
    <name evidence="9" type="ordered locus">HMPREF0389_00239</name>
</gene>
<evidence type="ECO:0000256" key="6">
    <source>
        <dbReference type="SAM" id="MobiDB-lite"/>
    </source>
</evidence>
<keyword evidence="2" id="KW-0645">Protease</keyword>
<keyword evidence="7" id="KW-0472">Membrane</keyword>
<dbReference type="PATRIC" id="fig|546269.5.peg.420"/>
<sequence>MKKNKNRYIQSFRKEAGDKTSSASGHSEDFVSKNEKTGNRNFYFKEEEIHNHVSQKEKALKKDLQRSKAKEKHLQEKLQETGAHLPKKKRLRVQREFDPETGKRKTKLKLQEEVKTPKKISALPATTFLADKAMRTGSFLKTEEEENTGEEIAGVGTQSVAYLARKAVKTAYQKQQRMPYLRMKQLEKKLQDTHIKALYQQEMLEHPERMSNPLSRFQQKRRIKKAYVKELREAKKQAQNAGKGARKTKDLLGRITDFFKGFATKHKGILLAIGIFAFLFVMLSSSLSSCSMLLQSGSGMVVSGTYIAEDHEILEAENGYLALEQKLQRELAEVESTRPGFDEYRYQVDQIGHNPHELISFLTLKHEDFKAKDVQETLQSLLSQQYSLSFREETETRYRTETTTSTDPVTGETVTETEEVPYEYRILYVTLKNKGLGIVTAENLTESEKSRYALLLRTRGNKPHLFADNIYANPKEGENYKIPKEALSDPSFASLMKEAEKYLGYPYVWGGSSPSTSFDCSGFICWVYTKSGVANIPRTTAQGIYNQCAPVSASEARPGDIIFFTGTYDSGSPVSHVGIYVGNGMMLHCGSPIQYTSIQSPYWREHFYAFGRP</sequence>
<feature type="compositionally biased region" description="Basic and acidic residues" evidence="6">
    <location>
        <begin position="26"/>
        <end position="37"/>
    </location>
</feature>
<dbReference type="eggNOG" id="COG0791">
    <property type="taxonomic scope" value="Bacteria"/>
</dbReference>
<dbReference type="InterPro" id="IPR000064">
    <property type="entry name" value="NLP_P60_dom"/>
</dbReference>
<dbReference type="NCBIfam" id="NF045974">
    <property type="entry name" value="conju_CD1108"/>
    <property type="match status" value="1"/>
</dbReference>
<feature type="coiled-coil region" evidence="5">
    <location>
        <begin position="217"/>
        <end position="248"/>
    </location>
</feature>
<dbReference type="OrthoDB" id="9812962at2"/>
<evidence type="ECO:0000256" key="3">
    <source>
        <dbReference type="ARBA" id="ARBA00022801"/>
    </source>
</evidence>
<keyword evidence="7" id="KW-0812">Transmembrane</keyword>
<evidence type="ECO:0000259" key="8">
    <source>
        <dbReference type="PROSITE" id="PS51935"/>
    </source>
</evidence>
<evidence type="ECO:0000313" key="10">
    <source>
        <dbReference type="Proteomes" id="UP000007468"/>
    </source>
</evidence>
<keyword evidence="10" id="KW-1185">Reference proteome</keyword>
<feature type="domain" description="NlpC/P60" evidence="8">
    <location>
        <begin position="489"/>
        <end position="613"/>
    </location>
</feature>
<dbReference type="SUPFAM" id="SSF54001">
    <property type="entry name" value="Cysteine proteinases"/>
    <property type="match status" value="1"/>
</dbReference>
<keyword evidence="4" id="KW-0788">Thiol protease</keyword>
<organism evidence="9 10">
    <name type="scientific">Filifactor alocis (strain ATCC 35896 / CCUG 47790 / D40 B5)</name>
    <name type="common">Fusobacterium alocis</name>
    <dbReference type="NCBI Taxonomy" id="546269"/>
    <lineage>
        <taxon>Bacteria</taxon>
        <taxon>Bacillati</taxon>
        <taxon>Bacillota</taxon>
        <taxon>Clostridia</taxon>
        <taxon>Peptostreptococcales</taxon>
        <taxon>Filifactoraceae</taxon>
        <taxon>Filifactor</taxon>
    </lineage>
</organism>
<reference evidence="10" key="1">
    <citation type="submission" date="2010-12" db="EMBL/GenBank/DDBJ databases">
        <title>The genome sequence of Filifactor alocis strain ATCC 35896.</title>
        <authorList>
            <consortium name="The Broad Institute Genome Sequencing Platform"/>
            <person name="Ward D."/>
            <person name="Earl A."/>
            <person name="Feldgarden M."/>
            <person name="Young S.K."/>
            <person name="Gargeya S."/>
            <person name="Zeng Q."/>
            <person name="Alvarado L."/>
            <person name="Berlin A."/>
            <person name="Bochicchio J."/>
            <person name="Chapman S.B."/>
            <person name="Chen Z."/>
            <person name="Freedman E."/>
            <person name="Gellesch M."/>
            <person name="Goldberg J."/>
            <person name="Griggs A."/>
            <person name="Gujja S."/>
            <person name="Heilman E."/>
            <person name="Heiman D."/>
            <person name="Howarth C."/>
            <person name="Mehta T."/>
            <person name="Neiman D."/>
            <person name="Pearson M."/>
            <person name="Roberts A."/>
            <person name="Saif S."/>
            <person name="Shea T."/>
            <person name="Shenoy N."/>
            <person name="Sisk P."/>
            <person name="Stolte C."/>
            <person name="Sykes S."/>
            <person name="White J."/>
            <person name="Yandava C."/>
            <person name="Izard J."/>
            <person name="Blanton J.M."/>
            <person name="Baranova O.V."/>
            <person name="Tanner A.C."/>
            <person name="Dewhirst F.E."/>
            <person name="Haas B."/>
            <person name="Nusbaum C."/>
            <person name="Birren B."/>
        </authorList>
    </citation>
    <scope>NUCLEOTIDE SEQUENCE [LARGE SCALE GENOMIC DNA]</scope>
    <source>
        <strain evidence="10">ATCC 35896 / D40 B5</strain>
    </source>
</reference>
<evidence type="ECO:0000256" key="2">
    <source>
        <dbReference type="ARBA" id="ARBA00022670"/>
    </source>
</evidence>